<feature type="transmembrane region" description="Helical" evidence="6">
    <location>
        <begin position="51"/>
        <end position="69"/>
    </location>
</feature>
<feature type="transmembrane region" description="Helical" evidence="6">
    <location>
        <begin position="12"/>
        <end position="31"/>
    </location>
</feature>
<evidence type="ECO:0000256" key="4">
    <source>
        <dbReference type="ARBA" id="ARBA00022989"/>
    </source>
</evidence>
<keyword evidence="2" id="KW-1003">Cell membrane</keyword>
<evidence type="ECO:0000256" key="6">
    <source>
        <dbReference type="SAM" id="Phobius"/>
    </source>
</evidence>
<keyword evidence="3 6" id="KW-0812">Transmembrane</keyword>
<keyword evidence="4 6" id="KW-1133">Transmembrane helix</keyword>
<dbReference type="AlphaFoldDB" id="A0AAE3KWT2"/>
<comment type="subcellular location">
    <subcellularLocation>
        <location evidence="1">Cell membrane</location>
        <topology evidence="1">Multi-pass membrane protein</topology>
    </subcellularLocation>
</comment>
<protein>
    <recommendedName>
        <fullName evidence="9">Phosphate-starvation-inducible E</fullName>
    </recommendedName>
</protein>
<evidence type="ECO:0000256" key="3">
    <source>
        <dbReference type="ARBA" id="ARBA00022692"/>
    </source>
</evidence>
<keyword evidence="5 6" id="KW-0472">Membrane</keyword>
<sequence>MILHDKIYKKTIHIVTVLVLYILLLAIIIAMVNIFETIGYVLLQTGDFSQVVYRILTIFVLIDLFKAFADYDVHERIRLTYVTDATILIIMREITVMVYSQDFKFDILVVLSALLLVLSLMRFISIKYHPNDI</sequence>
<comment type="caution">
    <text evidence="7">The sequence shown here is derived from an EMBL/GenBank/DDBJ whole genome shotgun (WGS) entry which is preliminary data.</text>
</comment>
<accession>A0AAE3KWT2</accession>
<name>A0AAE3KWT2_9EURY</name>
<feature type="transmembrane region" description="Helical" evidence="6">
    <location>
        <begin position="105"/>
        <end position="124"/>
    </location>
</feature>
<proteinExistence type="predicted"/>
<organism evidence="7 8">
    <name type="scientific">Methanolobus chelungpuianus</name>
    <dbReference type="NCBI Taxonomy" id="502115"/>
    <lineage>
        <taxon>Archaea</taxon>
        <taxon>Methanobacteriati</taxon>
        <taxon>Methanobacteriota</taxon>
        <taxon>Stenosarchaea group</taxon>
        <taxon>Methanomicrobia</taxon>
        <taxon>Methanosarcinales</taxon>
        <taxon>Methanosarcinaceae</taxon>
        <taxon>Methanolobus</taxon>
    </lineage>
</organism>
<dbReference type="Pfam" id="PF06146">
    <property type="entry name" value="PsiE"/>
    <property type="match status" value="1"/>
</dbReference>
<evidence type="ECO:0000256" key="5">
    <source>
        <dbReference type="ARBA" id="ARBA00023136"/>
    </source>
</evidence>
<reference evidence="7 8" key="1">
    <citation type="journal article" date="2011" name="Appl. Environ. Microbiol.">
        <title>Methanogenic archaea isolated from Taiwan's Chelungpu fault.</title>
        <authorList>
            <person name="Wu S.Y."/>
            <person name="Lai M.C."/>
        </authorList>
    </citation>
    <scope>NUCLEOTIDE SEQUENCE [LARGE SCALE GENOMIC DNA]</scope>
    <source>
        <strain evidence="7 8">St545Mb</strain>
    </source>
</reference>
<evidence type="ECO:0000256" key="2">
    <source>
        <dbReference type="ARBA" id="ARBA00022475"/>
    </source>
</evidence>
<evidence type="ECO:0000313" key="8">
    <source>
        <dbReference type="Proteomes" id="UP001206983"/>
    </source>
</evidence>
<evidence type="ECO:0008006" key="9">
    <source>
        <dbReference type="Google" id="ProtNLM"/>
    </source>
</evidence>
<dbReference type="EMBL" id="JTEO01000002">
    <property type="protein sequence ID" value="MCQ6962362.1"/>
    <property type="molecule type" value="Genomic_DNA"/>
</dbReference>
<evidence type="ECO:0000256" key="1">
    <source>
        <dbReference type="ARBA" id="ARBA00004651"/>
    </source>
</evidence>
<dbReference type="GO" id="GO:0005886">
    <property type="term" value="C:plasma membrane"/>
    <property type="evidence" value="ECO:0007669"/>
    <property type="project" value="UniProtKB-SubCell"/>
</dbReference>
<keyword evidence="8" id="KW-1185">Reference proteome</keyword>
<gene>
    <name evidence="7" type="ORF">PV02_02850</name>
</gene>
<dbReference type="InterPro" id="IPR020948">
    <property type="entry name" value="P_starv_induced_PsiE-like"/>
</dbReference>
<dbReference type="Proteomes" id="UP001206983">
    <property type="component" value="Unassembled WGS sequence"/>
</dbReference>
<evidence type="ECO:0000313" key="7">
    <source>
        <dbReference type="EMBL" id="MCQ6962362.1"/>
    </source>
</evidence>